<dbReference type="EMBL" id="AP025183">
    <property type="protein sequence ID" value="BDB53644.1"/>
    <property type="molecule type" value="Genomic_DNA"/>
</dbReference>
<evidence type="ECO:0000313" key="3">
    <source>
        <dbReference type="Proteomes" id="UP001319865"/>
    </source>
</evidence>
<reference evidence="2 3" key="1">
    <citation type="journal article" date="2022" name="Int. J. Syst. Evol. Microbiol.">
        <title>Flavobacterium ammonificans sp. nov. and Flavobacterium ammoniigenes sp. nov., ammonifying bacteria isolated from surface river water.</title>
        <authorList>
            <person name="Watanabe K."/>
            <person name="Kitamura T."/>
            <person name="Ogata Y."/>
            <person name="Shindo C."/>
            <person name="Suda W."/>
        </authorList>
    </citation>
    <scope>NUCLEOTIDE SEQUENCE [LARGE SCALE GENOMIC DNA]</scope>
    <source>
        <strain evidence="2 3">GENT11</strain>
    </source>
</reference>
<dbReference type="Pfam" id="PF07566">
    <property type="entry name" value="DUF1543"/>
    <property type="match status" value="1"/>
</dbReference>
<sequence length="147" mass="16668">MKSFWPEAKGKIHIDAWREVTTVDGFSITIEPKNASTTKDQLFFINLGGYKENEFEEYHYKTLAVAGSLGLASKVAKTTTFYKHYSFEGATSHIDDKYGIDVDDIYNVADILAPIFKDHYSLKITLSEVPLPEDVQHIGYLKIDKIV</sequence>
<name>A0ABM7V0D4_9FLAO</name>
<protein>
    <recommendedName>
        <fullName evidence="1">DUF1543 domain-containing protein</fullName>
    </recommendedName>
</protein>
<evidence type="ECO:0000259" key="1">
    <source>
        <dbReference type="Pfam" id="PF07566"/>
    </source>
</evidence>
<gene>
    <name evidence="2" type="ORF">GENT11_19560</name>
</gene>
<accession>A0ABM7V0D4</accession>
<feature type="domain" description="DUF1543" evidence="1">
    <location>
        <begin position="1"/>
        <end position="29"/>
    </location>
</feature>
<evidence type="ECO:0000313" key="2">
    <source>
        <dbReference type="EMBL" id="BDB53644.1"/>
    </source>
</evidence>
<dbReference type="Gene3D" id="3.50.100.10">
    <property type="entry name" value="protein il1583 domain"/>
    <property type="match status" value="1"/>
</dbReference>
<organism evidence="2 3">
    <name type="scientific">Flavobacterium ammonificans</name>
    <dbReference type="NCBI Taxonomy" id="1751056"/>
    <lineage>
        <taxon>Bacteria</taxon>
        <taxon>Pseudomonadati</taxon>
        <taxon>Bacteroidota</taxon>
        <taxon>Flavobacteriia</taxon>
        <taxon>Flavobacteriales</taxon>
        <taxon>Flavobacteriaceae</taxon>
        <taxon>Flavobacterium</taxon>
    </lineage>
</organism>
<dbReference type="Proteomes" id="UP001319865">
    <property type="component" value="Chromosome"/>
</dbReference>
<proteinExistence type="predicted"/>
<dbReference type="InterPro" id="IPR011440">
    <property type="entry name" value="DUF1543"/>
</dbReference>
<keyword evidence="3" id="KW-1185">Reference proteome</keyword>
<reference evidence="2 3" key="2">
    <citation type="journal article" date="2022" name="Microorganisms">
        <title>Complete Genome Sequences of Two Flavobacterium ammonificans Strains and a Flavobacterium ammoniigenes Strain of Ammonifying Bacterioplankton Isolated from Surface River Water.</title>
        <authorList>
            <person name="Suda W."/>
            <person name="Ogata Y."/>
            <person name="Shindo C."/>
            <person name="Watanabe K."/>
        </authorList>
    </citation>
    <scope>NUCLEOTIDE SEQUENCE [LARGE SCALE GENOMIC DNA]</scope>
    <source>
        <strain evidence="2 3">GENT11</strain>
    </source>
</reference>